<gene>
    <name evidence="3" type="ORF">DVS28_a4175</name>
</gene>
<dbReference type="KEGG" id="euz:DVS28_a4175"/>
<dbReference type="PANTHER" id="PTHR43798">
    <property type="entry name" value="MONOACYLGLYCEROL LIPASE"/>
    <property type="match status" value="1"/>
</dbReference>
<dbReference type="EMBL" id="CP031165">
    <property type="protein sequence ID" value="AXV08842.1"/>
    <property type="molecule type" value="Genomic_DNA"/>
</dbReference>
<evidence type="ECO:0000256" key="1">
    <source>
        <dbReference type="ARBA" id="ARBA00022801"/>
    </source>
</evidence>
<evidence type="ECO:0000313" key="3">
    <source>
        <dbReference type="EMBL" id="AXV08842.1"/>
    </source>
</evidence>
<dbReference type="Pfam" id="PF00561">
    <property type="entry name" value="Abhydrolase_1"/>
    <property type="match status" value="1"/>
</dbReference>
<proteinExistence type="predicted"/>
<organism evidence="3 4">
    <name type="scientific">Euzebya pacifica</name>
    <dbReference type="NCBI Taxonomy" id="1608957"/>
    <lineage>
        <taxon>Bacteria</taxon>
        <taxon>Bacillati</taxon>
        <taxon>Actinomycetota</taxon>
        <taxon>Nitriliruptoria</taxon>
        <taxon>Euzebyales</taxon>
    </lineage>
</organism>
<dbReference type="AlphaFoldDB" id="A0A346Y2Z5"/>
<dbReference type="Proteomes" id="UP000264006">
    <property type="component" value="Chromosome"/>
</dbReference>
<dbReference type="GO" id="GO:0016787">
    <property type="term" value="F:hydrolase activity"/>
    <property type="evidence" value="ECO:0007669"/>
    <property type="project" value="UniProtKB-KW"/>
</dbReference>
<dbReference type="InterPro" id="IPR050266">
    <property type="entry name" value="AB_hydrolase_sf"/>
</dbReference>
<evidence type="ECO:0000259" key="2">
    <source>
        <dbReference type="Pfam" id="PF00561"/>
    </source>
</evidence>
<dbReference type="SUPFAM" id="SSF53474">
    <property type="entry name" value="alpha/beta-Hydrolases"/>
    <property type="match status" value="1"/>
</dbReference>
<dbReference type="InterPro" id="IPR000073">
    <property type="entry name" value="AB_hydrolase_1"/>
</dbReference>
<feature type="domain" description="AB hydrolase-1" evidence="2">
    <location>
        <begin position="23"/>
        <end position="126"/>
    </location>
</feature>
<keyword evidence="4" id="KW-1185">Reference proteome</keyword>
<evidence type="ECO:0000313" key="4">
    <source>
        <dbReference type="Proteomes" id="UP000264006"/>
    </source>
</evidence>
<dbReference type="Gene3D" id="3.40.50.1820">
    <property type="entry name" value="alpha/beta hydrolase"/>
    <property type="match status" value="1"/>
</dbReference>
<dbReference type="GO" id="GO:0016020">
    <property type="term" value="C:membrane"/>
    <property type="evidence" value="ECO:0007669"/>
    <property type="project" value="TreeGrafter"/>
</dbReference>
<sequence>MPFTTTPSGIRIDHEVVGEGDDLVLVHGITESKQTWDPVLPHLAEGHRLILLDLRGHGQSDVADVHDLESMAADVKAVLDEVGAENPVVVGHSLGGMVVSVLAAITPVRAVVNVDQPLALAGFKDALTPLEPMLRGDAFAQVMAGMFDGYAGPLPEEEKARVGALRTPVQQVVLDIWSPVFDQTVEELDALVRDMLDGLEAPYLALHGDDPGPEYRAWLTDVIPQAELEVWDGMAHYPHLMEPARFAERVRSFVNDS</sequence>
<reference evidence="3 4" key="1">
    <citation type="submission" date="2018-09" db="EMBL/GenBank/DDBJ databases">
        <title>Complete genome sequence of Euzebya sp. DY32-46 isolated from seawater of Pacific Ocean.</title>
        <authorList>
            <person name="Xu L."/>
            <person name="Wu Y.-H."/>
            <person name="Xu X.-W."/>
        </authorList>
    </citation>
    <scope>NUCLEOTIDE SEQUENCE [LARGE SCALE GENOMIC DNA]</scope>
    <source>
        <strain evidence="3 4">DY32-46</strain>
    </source>
</reference>
<dbReference type="PANTHER" id="PTHR43798:SF31">
    <property type="entry name" value="AB HYDROLASE SUPERFAMILY PROTEIN YCLE"/>
    <property type="match status" value="1"/>
</dbReference>
<protein>
    <submittedName>
        <fullName evidence="3">Alpha/beta hydrolase fold</fullName>
    </submittedName>
</protein>
<dbReference type="OrthoDB" id="9785847at2"/>
<dbReference type="InterPro" id="IPR029058">
    <property type="entry name" value="AB_hydrolase_fold"/>
</dbReference>
<name>A0A346Y2Z5_9ACTN</name>
<dbReference type="RefSeq" id="WP_114593127.1">
    <property type="nucleotide sequence ID" value="NZ_CP031165.1"/>
</dbReference>
<keyword evidence="1 3" id="KW-0378">Hydrolase</keyword>
<accession>A0A346Y2Z5</accession>